<dbReference type="FunFam" id="3.40.1440.10:FF:000001">
    <property type="entry name" value="UvrABC system protein C"/>
    <property type="match status" value="1"/>
</dbReference>
<dbReference type="FunFam" id="3.30.420.340:FF:000001">
    <property type="entry name" value="UvrABC system protein C"/>
    <property type="match status" value="1"/>
</dbReference>
<evidence type="ECO:0000256" key="2">
    <source>
        <dbReference type="ARBA" id="ARBA00022763"/>
    </source>
</evidence>
<evidence type="ECO:0000259" key="9">
    <source>
        <dbReference type="PROSITE" id="PS50165"/>
    </source>
</evidence>
<feature type="domain" description="UVR" evidence="7">
    <location>
        <begin position="209"/>
        <end position="244"/>
    </location>
</feature>
<feature type="domain" description="GIY-YIG" evidence="8">
    <location>
        <begin position="21"/>
        <end position="99"/>
    </location>
</feature>
<dbReference type="InterPro" id="IPR038476">
    <property type="entry name" value="UvrC_RNase_H_dom_sf"/>
</dbReference>
<dbReference type="NCBIfam" id="NF001824">
    <property type="entry name" value="PRK00558.1-5"/>
    <property type="match status" value="1"/>
</dbReference>
<dbReference type="AlphaFoldDB" id="A0A3B1AWR4"/>
<dbReference type="GO" id="GO:0009381">
    <property type="term" value="F:excinuclease ABC activity"/>
    <property type="evidence" value="ECO:0007669"/>
    <property type="project" value="InterPro"/>
</dbReference>
<dbReference type="InterPro" id="IPR036876">
    <property type="entry name" value="UVR_dom_sf"/>
</dbReference>
<dbReference type="Gene3D" id="3.40.1440.10">
    <property type="entry name" value="GIY-YIG endonuclease"/>
    <property type="match status" value="1"/>
</dbReference>
<keyword evidence="3" id="KW-0228">DNA excision</keyword>
<dbReference type="SUPFAM" id="SSF46600">
    <property type="entry name" value="C-terminal UvrC-binding domain of UvrB"/>
    <property type="match status" value="1"/>
</dbReference>
<evidence type="ECO:0000313" key="10">
    <source>
        <dbReference type="EMBL" id="VAX03708.1"/>
    </source>
</evidence>
<dbReference type="InterPro" id="IPR004791">
    <property type="entry name" value="UvrC"/>
</dbReference>
<dbReference type="Gene3D" id="1.10.150.20">
    <property type="entry name" value="5' to 3' exonuclease, C-terminal subdomain"/>
    <property type="match status" value="1"/>
</dbReference>
<dbReference type="InterPro" id="IPR001943">
    <property type="entry name" value="UVR_dom"/>
</dbReference>
<dbReference type="SUPFAM" id="SSF82771">
    <property type="entry name" value="GIY-YIG endonuclease"/>
    <property type="match status" value="1"/>
</dbReference>
<keyword evidence="1" id="KW-0963">Cytoplasm</keyword>
<protein>
    <submittedName>
        <fullName evidence="10">Excinuclease ABC subunit C</fullName>
    </submittedName>
</protein>
<dbReference type="Pfam" id="PF14520">
    <property type="entry name" value="HHH_5"/>
    <property type="match status" value="1"/>
</dbReference>
<dbReference type="GO" id="GO:0006289">
    <property type="term" value="P:nucleotide-excision repair"/>
    <property type="evidence" value="ECO:0007669"/>
    <property type="project" value="InterPro"/>
</dbReference>
<dbReference type="GO" id="GO:0009380">
    <property type="term" value="C:excinuclease repair complex"/>
    <property type="evidence" value="ECO:0007669"/>
    <property type="project" value="InterPro"/>
</dbReference>
<dbReference type="Pfam" id="PF08459">
    <property type="entry name" value="UvrC_RNaseH_dom"/>
    <property type="match status" value="1"/>
</dbReference>
<evidence type="ECO:0000256" key="6">
    <source>
        <dbReference type="ARBA" id="ARBA00023236"/>
    </source>
</evidence>
<keyword evidence="5" id="KW-0234">DNA repair</keyword>
<dbReference type="InterPro" id="IPR010994">
    <property type="entry name" value="RuvA_2-like"/>
</dbReference>
<accession>A0A3B1AWR4</accession>
<dbReference type="Gene3D" id="3.30.420.340">
    <property type="entry name" value="UvrC, RNAse H endonuclease domain"/>
    <property type="match status" value="1"/>
</dbReference>
<dbReference type="EMBL" id="UOFU01000346">
    <property type="protein sequence ID" value="VAX03708.1"/>
    <property type="molecule type" value="Genomic_DNA"/>
</dbReference>
<keyword evidence="6" id="KW-0742">SOS response</keyword>
<dbReference type="PROSITE" id="PS50151">
    <property type="entry name" value="UVR"/>
    <property type="match status" value="1"/>
</dbReference>
<evidence type="ECO:0000259" key="8">
    <source>
        <dbReference type="PROSITE" id="PS50164"/>
    </source>
</evidence>
<evidence type="ECO:0000256" key="3">
    <source>
        <dbReference type="ARBA" id="ARBA00022769"/>
    </source>
</evidence>
<dbReference type="Pfam" id="PF01541">
    <property type="entry name" value="GIY-YIG"/>
    <property type="match status" value="1"/>
</dbReference>
<evidence type="ECO:0000259" key="7">
    <source>
        <dbReference type="PROSITE" id="PS50151"/>
    </source>
</evidence>
<dbReference type="InterPro" id="IPR035901">
    <property type="entry name" value="GIY-YIG_endonuc_sf"/>
</dbReference>
<reference evidence="10" key="1">
    <citation type="submission" date="2018-06" db="EMBL/GenBank/DDBJ databases">
        <authorList>
            <person name="Zhirakovskaya E."/>
        </authorList>
    </citation>
    <scope>NUCLEOTIDE SEQUENCE</scope>
</reference>
<dbReference type="PANTHER" id="PTHR30562">
    <property type="entry name" value="UVRC/OXIDOREDUCTASE"/>
    <property type="match status" value="1"/>
</dbReference>
<gene>
    <name evidence="10" type="ORF">MNBD_GAMMA20-2140</name>
</gene>
<proteinExistence type="inferred from homology"/>
<organism evidence="10">
    <name type="scientific">hydrothermal vent metagenome</name>
    <dbReference type="NCBI Taxonomy" id="652676"/>
    <lineage>
        <taxon>unclassified sequences</taxon>
        <taxon>metagenomes</taxon>
        <taxon>ecological metagenomes</taxon>
    </lineage>
</organism>
<dbReference type="InterPro" id="IPR050066">
    <property type="entry name" value="UvrABC_protein_C"/>
</dbReference>
<dbReference type="PANTHER" id="PTHR30562:SF1">
    <property type="entry name" value="UVRABC SYSTEM PROTEIN C"/>
    <property type="match status" value="1"/>
</dbReference>
<evidence type="ECO:0000256" key="4">
    <source>
        <dbReference type="ARBA" id="ARBA00022881"/>
    </source>
</evidence>
<dbReference type="CDD" id="cd10434">
    <property type="entry name" value="GIY-YIG_UvrC_Cho"/>
    <property type="match status" value="1"/>
</dbReference>
<dbReference type="Gene3D" id="4.10.860.10">
    <property type="entry name" value="UVR domain"/>
    <property type="match status" value="1"/>
</dbReference>
<dbReference type="InterPro" id="IPR000305">
    <property type="entry name" value="GIY-YIG_endonuc"/>
</dbReference>
<keyword evidence="2" id="KW-0227">DNA damage</keyword>
<dbReference type="SUPFAM" id="SSF47781">
    <property type="entry name" value="RuvA domain 2-like"/>
    <property type="match status" value="1"/>
</dbReference>
<dbReference type="PROSITE" id="PS50165">
    <property type="entry name" value="UVRC"/>
    <property type="match status" value="1"/>
</dbReference>
<evidence type="ECO:0000256" key="5">
    <source>
        <dbReference type="ARBA" id="ARBA00023204"/>
    </source>
</evidence>
<dbReference type="InterPro" id="IPR047296">
    <property type="entry name" value="GIY-YIG_UvrC_Cho"/>
</dbReference>
<dbReference type="HAMAP" id="MF_00203">
    <property type="entry name" value="UvrC"/>
    <property type="match status" value="1"/>
</dbReference>
<dbReference type="Pfam" id="PF02151">
    <property type="entry name" value="UVR"/>
    <property type="match status" value="1"/>
</dbReference>
<dbReference type="NCBIfam" id="TIGR00194">
    <property type="entry name" value="uvrC"/>
    <property type="match status" value="1"/>
</dbReference>
<dbReference type="InterPro" id="IPR001162">
    <property type="entry name" value="UvrC_RNase_H_dom"/>
</dbReference>
<feature type="domain" description="UvrC family homology region profile" evidence="9">
    <location>
        <begin position="259"/>
        <end position="488"/>
    </location>
</feature>
<keyword evidence="4" id="KW-0267">Excision nuclease</keyword>
<evidence type="ECO:0000256" key="1">
    <source>
        <dbReference type="ARBA" id="ARBA00022490"/>
    </source>
</evidence>
<dbReference type="SMART" id="SM00465">
    <property type="entry name" value="GIYc"/>
    <property type="match status" value="1"/>
</dbReference>
<dbReference type="PROSITE" id="PS50164">
    <property type="entry name" value="GIY_YIG"/>
    <property type="match status" value="1"/>
</dbReference>
<sequence>MAEPNNAPAFDAKAFLNTLTGKPGVYRMLDAEGRVLYVGKARNLKKRVSSYFQRTVQNPKTRALVAQICDVEVTVTHTENEALLLENNLIKQLKPRYNILMRDDKSYPFLFLSGHHDYPRLGYHRGAKRLKGRYFGPYPSAGAVRESLHILQKVFRVRQCEDSFYGNRSRPCLQYQIERCTAPCVRLISPADYAEDVRHAVMFLEGRNSRLIDELVTRMEAAAKALQFEQAARFRDQIASLRRMQETQSVNGEGGDRDVIAVVSEGGTACVQVFFIRGGRNLGNKSYFPRQTEGAEPAAILAAFIPQFYLSGQGAGGRETPPEILLNAEPEGVEVLQSVLSEQSGHKVQLSWRLRGERARWQQMAEANARTALRSRLAGKAGVLKRLEALQDALGLDSLPQRLECFDISHTLGEATVASCVVLDDNGPLKADYRRFNIEDITPGDDYAAMHQALMRRYTRLKKGEGKLPDILIIDGGKGQVAQAAAVLEELQISGVSLLGVAKGPSRKPGQEVLVFAGREMTLPADSPALHVIQQIRDEAHRFAITAHRQRRAKTRNTSVLEGIGGLGPKRRQQLLKQFGGLQEVARAGVKDLASVPGISKSLAQKVYDVFHSDE</sequence>
<dbReference type="GO" id="GO:0009432">
    <property type="term" value="P:SOS response"/>
    <property type="evidence" value="ECO:0007669"/>
    <property type="project" value="UniProtKB-KW"/>
</dbReference>
<dbReference type="Pfam" id="PF22920">
    <property type="entry name" value="UvrC_RNaseH"/>
    <property type="match status" value="1"/>
</dbReference>
<name>A0A3B1AWR4_9ZZZZ</name>